<reference evidence="2 3" key="1">
    <citation type="submission" date="2015-07" db="EMBL/GenBank/DDBJ databases">
        <authorList>
            <person name="Kim K.M."/>
        </authorList>
    </citation>
    <scope>NUCLEOTIDE SEQUENCE [LARGE SCALE GENOMIC DNA]</scope>
    <source>
        <strain evidence="2 3">KCTC 12363</strain>
    </source>
</reference>
<dbReference type="PATRIC" id="fig|320787.5.peg.4619"/>
<gene>
    <name evidence="2" type="ORF">CA2015_4209</name>
</gene>
<dbReference type="Proteomes" id="UP000036520">
    <property type="component" value="Chromosome"/>
</dbReference>
<keyword evidence="1" id="KW-0732">Signal</keyword>
<feature type="signal peptide" evidence="1">
    <location>
        <begin position="1"/>
        <end position="27"/>
    </location>
</feature>
<dbReference type="KEGG" id="camu:CA2015_4209"/>
<feature type="chain" id="PRO_5005208202" evidence="1">
    <location>
        <begin position="28"/>
        <end position="334"/>
    </location>
</feature>
<keyword evidence="3" id="KW-1185">Reference proteome</keyword>
<protein>
    <submittedName>
        <fullName evidence="2">Uncharacterized protein</fullName>
    </submittedName>
</protein>
<dbReference type="RefSeq" id="WP_048643654.1">
    <property type="nucleotide sequence ID" value="NZ_CP012040.1"/>
</dbReference>
<sequence length="334" mass="38513">MELKKRLACLTCLFAVLMLSITYQSKAQEDIFGIDRKIKSKKSDSEVGNAFRNAVSNFSFEIATGSSYHAHRLNFNSEMPENYPITDLSTNQAADISEMDTIQFKNSNFAYPVNLGVRLKLFDLIIVGAGYGREWGKFDKFNGEGNSYTFTLEEERYTYDKLYGTVGLVLWDANKRNAFLRWRYRKYSETNLSIQNQLKQRARMHYPWRVVVEGEFGSMKLKKSLDPNISANTGYYGVGFRVERDLSEYSKFFIKPSAEFRPYEYNMANPIEVQTIEQTLYTLQVGVSMSLPGSKRCKIAGCKVVMKHLHNGVEYRGSSIWKRQNRKVGQWNGN</sequence>
<organism evidence="2 3">
    <name type="scientific">Cyclobacterium amurskyense</name>
    <dbReference type="NCBI Taxonomy" id="320787"/>
    <lineage>
        <taxon>Bacteria</taxon>
        <taxon>Pseudomonadati</taxon>
        <taxon>Bacteroidota</taxon>
        <taxon>Cytophagia</taxon>
        <taxon>Cytophagales</taxon>
        <taxon>Cyclobacteriaceae</taxon>
        <taxon>Cyclobacterium</taxon>
    </lineage>
</organism>
<dbReference type="STRING" id="320787.CA2015_4209"/>
<dbReference type="AlphaFoldDB" id="A0A0H4PKM5"/>
<evidence type="ECO:0000313" key="3">
    <source>
        <dbReference type="Proteomes" id="UP000036520"/>
    </source>
</evidence>
<evidence type="ECO:0000256" key="1">
    <source>
        <dbReference type="SAM" id="SignalP"/>
    </source>
</evidence>
<proteinExistence type="predicted"/>
<dbReference type="OrthoDB" id="976234at2"/>
<evidence type="ECO:0000313" key="2">
    <source>
        <dbReference type="EMBL" id="AKP53558.1"/>
    </source>
</evidence>
<accession>A0A0H4PKM5</accession>
<dbReference type="EMBL" id="CP012040">
    <property type="protein sequence ID" value="AKP53558.1"/>
    <property type="molecule type" value="Genomic_DNA"/>
</dbReference>
<name>A0A0H4PKM5_9BACT</name>